<dbReference type="GO" id="GO:0070860">
    <property type="term" value="C:RNA polymerase I core factor complex"/>
    <property type="evidence" value="ECO:0007669"/>
    <property type="project" value="TreeGrafter"/>
</dbReference>
<organism evidence="2 3">
    <name type="scientific">Psilocybe cf. subviscida</name>
    <dbReference type="NCBI Taxonomy" id="2480587"/>
    <lineage>
        <taxon>Eukaryota</taxon>
        <taxon>Fungi</taxon>
        <taxon>Dikarya</taxon>
        <taxon>Basidiomycota</taxon>
        <taxon>Agaricomycotina</taxon>
        <taxon>Agaricomycetes</taxon>
        <taxon>Agaricomycetidae</taxon>
        <taxon>Agaricales</taxon>
        <taxon>Agaricineae</taxon>
        <taxon>Strophariaceae</taxon>
        <taxon>Psilocybe</taxon>
    </lineage>
</organism>
<feature type="region of interest" description="Disordered" evidence="1">
    <location>
        <begin position="811"/>
        <end position="862"/>
    </location>
</feature>
<name>A0A8H5FBL2_9AGAR</name>
<comment type="caution">
    <text evidence="2">The sequence shown here is derived from an EMBL/GenBank/DDBJ whole genome shotgun (WGS) entry which is preliminary data.</text>
</comment>
<reference evidence="2 3" key="1">
    <citation type="journal article" date="2020" name="ISME J.">
        <title>Uncovering the hidden diversity of litter-decomposition mechanisms in mushroom-forming fungi.</title>
        <authorList>
            <person name="Floudas D."/>
            <person name="Bentzer J."/>
            <person name="Ahren D."/>
            <person name="Johansson T."/>
            <person name="Persson P."/>
            <person name="Tunlid A."/>
        </authorList>
    </citation>
    <scope>NUCLEOTIDE SEQUENCE [LARGE SCALE GENOMIC DNA]</scope>
    <source>
        <strain evidence="2 3">CBS 101986</strain>
    </source>
</reference>
<gene>
    <name evidence="2" type="ORF">D9619_005450</name>
</gene>
<evidence type="ECO:0000313" key="3">
    <source>
        <dbReference type="Proteomes" id="UP000567179"/>
    </source>
</evidence>
<sequence length="862" mass="95977">MALWPRDERINGPTAPKARTGLAKEQHRGNPHIGQGLIGAATLLQAQDKHLKWSFLNKPSSYAPSCVDKRVTFGRRVEVYAPMSPQTTVKALGTVRQRAEQGANFLRTYVPDAEIPEELIRAHLVDDTMWSRQMQVFDPYEGNSLEIVHDAASGAPSLLVFPTGQINDHLSYTRLHLSESGVEFKTLATPLHKFATPVQQIVSNKLNTKTKDSLLAVRTFSTVEIFNVKQSESSFRATSVANLTHKATNEEDIVDIAYGLGAPEVILVSDRGRIFSCDVKSGGRTRQADSQRSFTPDNELWRVSLYDHSQFFITTNTEVLLIDQRTKSSNDFFSLPIGRNVFTSADNVHDNIFCLCATENVIWMDIRYPRKPLVSYAHNRQYDRYLSAPLTFLTSRDNNVVQVFDTKQASDEPVQFHIPPYIVPSECGSYHANIGQCYVQHKNYSGLLRLSPAGAVSYTEIIPPGTHAENFYSLDIPNDGSEIGRKDSSQPAIGPLEVREHSEVDFQSAYEALFQEHFNGAKEREDEDAEAVYQMLDSIPSYFQTKEIPAESMLTTYDVAFRAGDEPRDSRSADLLASSLVCSKRGFRALKQGKLSPELIKTAWSRSLATTLEGLDRDFVPDTLDFVADLSRYKLSSEQYVSSKAREYEQEAAEQLALDLALSSNIYSESSFVQREEKIQSLEFMTEALSLGNSPPQVQFGYLKPVWKSHYDKEGQNGQLEIPSGVCSLLQAWDSMSADGYTYQDPYGPVDISIETSARKPRTANPPAPAVPQTQRPPQILTSNINATQPDFPTQQAMPPVIQSQRVNTIPEKRSESATLDGSQPSQSSFPDLIASTQVLPGPHGGRPVTKKKPAKKRLGGF</sequence>
<dbReference type="AlphaFoldDB" id="A0A8H5FBL2"/>
<feature type="compositionally biased region" description="Basic residues" evidence="1">
    <location>
        <begin position="849"/>
        <end position="862"/>
    </location>
</feature>
<dbReference type="PANTHER" id="PTHR28221">
    <property type="entry name" value="RNA POLYMERASE I-SPECIFIC TRANSCRIPTION INITIATION FACTOR RRN6"/>
    <property type="match status" value="1"/>
</dbReference>
<feature type="compositionally biased region" description="Basic and acidic residues" evidence="1">
    <location>
        <begin position="1"/>
        <end position="10"/>
    </location>
</feature>
<keyword evidence="3" id="KW-1185">Reference proteome</keyword>
<dbReference type="Proteomes" id="UP000567179">
    <property type="component" value="Unassembled WGS sequence"/>
</dbReference>
<feature type="region of interest" description="Disordered" evidence="1">
    <location>
        <begin position="1"/>
        <end position="28"/>
    </location>
</feature>
<dbReference type="OrthoDB" id="2382881at2759"/>
<proteinExistence type="predicted"/>
<dbReference type="GO" id="GO:0001163">
    <property type="term" value="F:RNA polymerase I transcription regulatory region sequence-specific DNA binding"/>
    <property type="evidence" value="ECO:0007669"/>
    <property type="project" value="TreeGrafter"/>
</dbReference>
<dbReference type="EMBL" id="JAACJJ010000001">
    <property type="protein sequence ID" value="KAF5330881.1"/>
    <property type="molecule type" value="Genomic_DNA"/>
</dbReference>
<protein>
    <submittedName>
        <fullName evidence="2">Uncharacterized protein</fullName>
    </submittedName>
</protein>
<accession>A0A8H5FBL2</accession>
<dbReference type="GO" id="GO:0001179">
    <property type="term" value="F:RNA polymerase I general transcription initiation factor binding"/>
    <property type="evidence" value="ECO:0007669"/>
    <property type="project" value="TreeGrafter"/>
</dbReference>
<dbReference type="GO" id="GO:0042790">
    <property type="term" value="P:nucleolar large rRNA transcription by RNA polymerase I"/>
    <property type="evidence" value="ECO:0007669"/>
    <property type="project" value="TreeGrafter"/>
</dbReference>
<evidence type="ECO:0000256" key="1">
    <source>
        <dbReference type="SAM" id="MobiDB-lite"/>
    </source>
</evidence>
<feature type="compositionally biased region" description="Polar residues" evidence="1">
    <location>
        <begin position="817"/>
        <end position="839"/>
    </location>
</feature>
<dbReference type="InterPro" id="IPR019350">
    <property type="entry name" value="RNA_pol_I-sp_TIF_RRN6-like"/>
</dbReference>
<evidence type="ECO:0000313" key="2">
    <source>
        <dbReference type="EMBL" id="KAF5330881.1"/>
    </source>
</evidence>
<dbReference type="PANTHER" id="PTHR28221:SF2">
    <property type="entry name" value="RNA POLYMERASE I-SPECIFIC TRANSCRIPTION INITIATION FACTOR RRN6"/>
    <property type="match status" value="1"/>
</dbReference>